<feature type="transmembrane region" description="Helical" evidence="9">
    <location>
        <begin position="62"/>
        <end position="82"/>
    </location>
</feature>
<dbReference type="GO" id="GO:0005886">
    <property type="term" value="C:plasma membrane"/>
    <property type="evidence" value="ECO:0007669"/>
    <property type="project" value="UniProtKB-SubCell"/>
</dbReference>
<evidence type="ECO:0000256" key="6">
    <source>
        <dbReference type="ARBA" id="ARBA00022692"/>
    </source>
</evidence>
<feature type="transmembrane region" description="Helical" evidence="9">
    <location>
        <begin position="304"/>
        <end position="327"/>
    </location>
</feature>
<dbReference type="UniPathway" id="UPA00148"/>
<keyword evidence="6 9" id="KW-0812">Transmembrane</keyword>
<dbReference type="AlphaFoldDB" id="A0A2G3DU09"/>
<feature type="transmembrane region" description="Helical" evidence="9">
    <location>
        <begin position="221"/>
        <end position="240"/>
    </location>
</feature>
<dbReference type="InterPro" id="IPR004485">
    <property type="entry name" value="Cobalamin_biosynth_CobD/CbiB"/>
</dbReference>
<evidence type="ECO:0000256" key="1">
    <source>
        <dbReference type="ARBA" id="ARBA00004651"/>
    </source>
</evidence>
<dbReference type="Pfam" id="PF03186">
    <property type="entry name" value="CobD_Cbib"/>
    <property type="match status" value="1"/>
</dbReference>
<evidence type="ECO:0000313" key="10">
    <source>
        <dbReference type="EMBL" id="PHU34474.1"/>
    </source>
</evidence>
<dbReference type="EMBL" id="PDYF01000020">
    <property type="protein sequence ID" value="PHU34474.1"/>
    <property type="molecule type" value="Genomic_DNA"/>
</dbReference>
<keyword evidence="4 9" id="KW-1003">Cell membrane</keyword>
<evidence type="ECO:0000256" key="8">
    <source>
        <dbReference type="ARBA" id="ARBA00023136"/>
    </source>
</evidence>
<sequence>MIYHLTAFIAGFILDLFLGDPIGWPHPIRWIGSMIGSLSDSFLKRADRSLDIEAIPRRKRIMGVWLVVIVITVTAATSFLILHFAYTVYSFLGVIIESVMTYYCLAAKSLWVESMKVSTALEKEGLQAGRSAVSMIVGRDTAELTEKGVIKAAVETVAENTSDGVIAPMIYLAIGGPVLGLVYKAINTMDSMVGYKNDKYMDFGKAAAKLDDVVNYIPSRLSAILMIVSCLFLGHNYSAIDAFKIFRRDRYNHASPNSAQTESACAGALGLRLAGPASYFGKIVDKKYIGDSVRNIELADIKRANILMVATAALCELICAAIMVLIVL</sequence>
<comment type="function">
    <text evidence="9">Converts cobyric acid to cobinamide by the addition of aminopropanol on the F carboxylic group.</text>
</comment>
<evidence type="ECO:0000256" key="7">
    <source>
        <dbReference type="ARBA" id="ARBA00022989"/>
    </source>
</evidence>
<evidence type="ECO:0000256" key="3">
    <source>
        <dbReference type="ARBA" id="ARBA00006263"/>
    </source>
</evidence>
<dbReference type="Proteomes" id="UP000225889">
    <property type="component" value="Unassembled WGS sequence"/>
</dbReference>
<dbReference type="GO" id="GO:0009236">
    <property type="term" value="P:cobalamin biosynthetic process"/>
    <property type="evidence" value="ECO:0007669"/>
    <property type="project" value="UniProtKB-UniRule"/>
</dbReference>
<evidence type="ECO:0000313" key="11">
    <source>
        <dbReference type="EMBL" id="PHU39866.1"/>
    </source>
</evidence>
<evidence type="ECO:0000313" key="13">
    <source>
        <dbReference type="Proteomes" id="UP000225889"/>
    </source>
</evidence>
<dbReference type="EMBL" id="PDYH01000033">
    <property type="protein sequence ID" value="PHU39866.1"/>
    <property type="molecule type" value="Genomic_DNA"/>
</dbReference>
<keyword evidence="5 9" id="KW-0169">Cobalamin biosynthesis</keyword>
<evidence type="ECO:0000256" key="2">
    <source>
        <dbReference type="ARBA" id="ARBA00004953"/>
    </source>
</evidence>
<name>A0A2G3DU09_9FIRM</name>
<dbReference type="RefSeq" id="WP_099392247.1">
    <property type="nucleotide sequence ID" value="NZ_PDYF01000020.1"/>
</dbReference>
<protein>
    <recommendedName>
        <fullName evidence="9">Cobalamin biosynthesis protein CobD</fullName>
    </recommendedName>
</protein>
<keyword evidence="7 9" id="KW-1133">Transmembrane helix</keyword>
<comment type="caution">
    <text evidence="10">The sequence shown here is derived from an EMBL/GenBank/DDBJ whole genome shotgun (WGS) entry which is preliminary data.</text>
</comment>
<evidence type="ECO:0000256" key="9">
    <source>
        <dbReference type="HAMAP-Rule" id="MF_00024"/>
    </source>
</evidence>
<feature type="transmembrane region" description="Helical" evidence="9">
    <location>
        <begin position="88"/>
        <end position="106"/>
    </location>
</feature>
<comment type="similarity">
    <text evidence="3 9">Belongs to the CobD/CbiB family.</text>
</comment>
<gene>
    <name evidence="9 10" type="primary">cobD</name>
    <name evidence="11" type="ORF">CSX00_08110</name>
    <name evidence="10" type="ORF">CSX01_09790</name>
</gene>
<feature type="transmembrane region" description="Helical" evidence="9">
    <location>
        <begin position="165"/>
        <end position="186"/>
    </location>
</feature>
<dbReference type="PANTHER" id="PTHR34308">
    <property type="entry name" value="COBALAMIN BIOSYNTHESIS PROTEIN CBIB"/>
    <property type="match status" value="1"/>
</dbReference>
<keyword evidence="12" id="KW-1185">Reference proteome</keyword>
<comment type="pathway">
    <text evidence="2 9">Cofactor biosynthesis; adenosylcobalamin biosynthesis.</text>
</comment>
<evidence type="ECO:0000256" key="5">
    <source>
        <dbReference type="ARBA" id="ARBA00022573"/>
    </source>
</evidence>
<reference evidence="10" key="2">
    <citation type="submission" date="2017-10" db="EMBL/GenBank/DDBJ databases">
        <authorList>
            <person name="Banno H."/>
            <person name="Chua N.-H."/>
        </authorList>
    </citation>
    <scope>NUCLEOTIDE SEQUENCE [LARGE SCALE GENOMIC DNA]</scope>
    <source>
        <strain evidence="11">JK10</strain>
        <strain evidence="10">JK626</strain>
    </source>
</reference>
<dbReference type="NCBIfam" id="TIGR00380">
    <property type="entry name" value="cobal_cbiB"/>
    <property type="match status" value="1"/>
</dbReference>
<keyword evidence="8 9" id="KW-0472">Membrane</keyword>
<evidence type="ECO:0000313" key="12">
    <source>
        <dbReference type="Proteomes" id="UP000224317"/>
    </source>
</evidence>
<dbReference type="PANTHER" id="PTHR34308:SF1">
    <property type="entry name" value="COBALAMIN BIOSYNTHESIS PROTEIN CBIB"/>
    <property type="match status" value="1"/>
</dbReference>
<dbReference type="GO" id="GO:0015420">
    <property type="term" value="F:ABC-type vitamin B12 transporter activity"/>
    <property type="evidence" value="ECO:0007669"/>
    <property type="project" value="UniProtKB-UniRule"/>
</dbReference>
<dbReference type="GO" id="GO:0048472">
    <property type="term" value="F:threonine-phosphate decarboxylase activity"/>
    <property type="evidence" value="ECO:0007669"/>
    <property type="project" value="InterPro"/>
</dbReference>
<proteinExistence type="inferred from homology"/>
<dbReference type="Proteomes" id="UP000224317">
    <property type="component" value="Unassembled WGS sequence"/>
</dbReference>
<evidence type="ECO:0000256" key="4">
    <source>
        <dbReference type="ARBA" id="ARBA00022475"/>
    </source>
</evidence>
<dbReference type="HAMAP" id="MF_00024">
    <property type="entry name" value="CobD_CbiB"/>
    <property type="match status" value="1"/>
</dbReference>
<comment type="subcellular location">
    <subcellularLocation>
        <location evidence="1 9">Cell membrane</location>
        <topology evidence="1 9">Multi-pass membrane protein</topology>
    </subcellularLocation>
</comment>
<accession>A0A2G3DU09</accession>
<reference evidence="10" key="1">
    <citation type="submission" date="2017-10" db="EMBL/GenBank/DDBJ databases">
        <title>Resolving the taxonomy of Roseburia spp., Eubacterium rectale and Agathobacter spp. through phylogenomic analysis.</title>
        <authorList>
            <person name="Sheridan P.O."/>
            <person name="Walker A.W."/>
            <person name="Duncan S.H."/>
            <person name="Scott K.P."/>
            <person name="Toole P.W.O."/>
            <person name="Luis P."/>
            <person name="Flint H.J."/>
        </authorList>
    </citation>
    <scope>NUCLEOTIDE SEQUENCE [LARGE SCALE GENOMIC DNA]</scope>
    <source>
        <strain evidence="11">JK10</strain>
        <strain evidence="10">JK626</strain>
    </source>
</reference>
<organism evidence="10 13">
    <name type="scientific">Pseudobutyrivibrio ruminis</name>
    <dbReference type="NCBI Taxonomy" id="46206"/>
    <lineage>
        <taxon>Bacteria</taxon>
        <taxon>Bacillati</taxon>
        <taxon>Bacillota</taxon>
        <taxon>Clostridia</taxon>
        <taxon>Lachnospirales</taxon>
        <taxon>Lachnospiraceae</taxon>
        <taxon>Pseudobutyrivibrio</taxon>
    </lineage>
</organism>